<dbReference type="InterPro" id="IPR050410">
    <property type="entry name" value="CCR4/nocturin_mRNA_transcr"/>
</dbReference>
<keyword evidence="3" id="KW-1185">Reference proteome</keyword>
<feature type="domain" description="Endonuclease/exonuclease/phosphatase" evidence="1">
    <location>
        <begin position="4"/>
        <end position="276"/>
    </location>
</feature>
<dbReference type="GO" id="GO:0000175">
    <property type="term" value="F:3'-5'-RNA exonuclease activity"/>
    <property type="evidence" value="ECO:0007669"/>
    <property type="project" value="TreeGrafter"/>
</dbReference>
<dbReference type="STRING" id="361077.A0A151Z5J5"/>
<organism evidence="2 3">
    <name type="scientific">Tieghemostelium lacteum</name>
    <name type="common">Slime mold</name>
    <name type="synonym">Dictyostelium lacteum</name>
    <dbReference type="NCBI Taxonomy" id="361077"/>
    <lineage>
        <taxon>Eukaryota</taxon>
        <taxon>Amoebozoa</taxon>
        <taxon>Evosea</taxon>
        <taxon>Eumycetozoa</taxon>
        <taxon>Dictyostelia</taxon>
        <taxon>Dictyosteliales</taxon>
        <taxon>Raperosteliaceae</taxon>
        <taxon>Tieghemostelium</taxon>
    </lineage>
</organism>
<sequence length="286" mass="33012">MHVLTYNIRYDTTYDKHNEWKYRKNLVISNIQQSKAQIIGLQECLHNQIEDILEGLGGRYSYIGKGRDDGIKAGEYSPIIYDNQSIKLEHHHQFWISEKCYEPGSKSWNTTCCRILTWGYFRELSANKTFYFLNTHLDHQSKEARAQGAMLIKTFISTLDKTIPVCLVGDFNDYTHSVTLKNLLTDTNPDVAISYLNYLQIQRDQSTFSYQNLYNSRDISAIPVTGPKRTFTGFTDEFNEEIDYIIVNSAFKVDQFQIVNNNPQKFGIGQTIASDHLPVTAILSFK</sequence>
<dbReference type="Proteomes" id="UP000076078">
    <property type="component" value="Unassembled WGS sequence"/>
</dbReference>
<protein>
    <recommendedName>
        <fullName evidence="1">Endonuclease/exonuclease/phosphatase domain-containing protein</fullName>
    </recommendedName>
</protein>
<reference evidence="2 3" key="1">
    <citation type="submission" date="2015-12" db="EMBL/GenBank/DDBJ databases">
        <title>Dictyostelia acquired genes for synthesis and detection of signals that induce cell-type specialization by lateral gene transfer from prokaryotes.</title>
        <authorList>
            <person name="Gloeckner G."/>
            <person name="Schaap P."/>
        </authorList>
    </citation>
    <scope>NUCLEOTIDE SEQUENCE [LARGE SCALE GENOMIC DNA]</scope>
    <source>
        <strain evidence="2 3">TK</strain>
    </source>
</reference>
<comment type="caution">
    <text evidence="2">The sequence shown here is derived from an EMBL/GenBank/DDBJ whole genome shotgun (WGS) entry which is preliminary data.</text>
</comment>
<dbReference type="PANTHER" id="PTHR12121">
    <property type="entry name" value="CARBON CATABOLITE REPRESSOR PROTEIN 4"/>
    <property type="match status" value="1"/>
</dbReference>
<dbReference type="InterPro" id="IPR036691">
    <property type="entry name" value="Endo/exonu/phosph_ase_sf"/>
</dbReference>
<dbReference type="AlphaFoldDB" id="A0A151Z5J5"/>
<evidence type="ECO:0000313" key="2">
    <source>
        <dbReference type="EMBL" id="KYQ89187.1"/>
    </source>
</evidence>
<dbReference type="OrthoDB" id="15150at2759"/>
<gene>
    <name evidence="2" type="ORF">DLAC_10431</name>
</gene>
<dbReference type="CDD" id="cd09083">
    <property type="entry name" value="EEP-1"/>
    <property type="match status" value="1"/>
</dbReference>
<evidence type="ECO:0000259" key="1">
    <source>
        <dbReference type="Pfam" id="PF03372"/>
    </source>
</evidence>
<dbReference type="InterPro" id="IPR005135">
    <property type="entry name" value="Endo/exonuclease/phosphatase"/>
</dbReference>
<name>A0A151Z5J5_TIELA</name>
<dbReference type="PANTHER" id="PTHR12121:SF36">
    <property type="entry name" value="ENDONUCLEASE_EXONUCLEASE_PHOSPHATASE DOMAIN-CONTAINING PROTEIN"/>
    <property type="match status" value="1"/>
</dbReference>
<dbReference type="Gene3D" id="3.60.10.10">
    <property type="entry name" value="Endonuclease/exonuclease/phosphatase"/>
    <property type="match status" value="1"/>
</dbReference>
<dbReference type="Pfam" id="PF03372">
    <property type="entry name" value="Exo_endo_phos"/>
    <property type="match status" value="1"/>
</dbReference>
<evidence type="ECO:0000313" key="3">
    <source>
        <dbReference type="Proteomes" id="UP000076078"/>
    </source>
</evidence>
<dbReference type="InParanoid" id="A0A151Z5J5"/>
<dbReference type="EMBL" id="LODT01000042">
    <property type="protein sequence ID" value="KYQ89187.1"/>
    <property type="molecule type" value="Genomic_DNA"/>
</dbReference>
<dbReference type="OMA" id="DSMPDNI"/>
<accession>A0A151Z5J5</accession>
<dbReference type="SUPFAM" id="SSF56219">
    <property type="entry name" value="DNase I-like"/>
    <property type="match status" value="1"/>
</dbReference>
<proteinExistence type="predicted"/>